<dbReference type="RefSeq" id="WP_021714943.1">
    <property type="nucleotide sequence ID" value="NZ_BATM01000053.1"/>
</dbReference>
<comment type="caution">
    <text evidence="2">The sequence shown here is derived from an EMBL/GenBank/DDBJ whole genome shotgun (WGS) entry which is preliminary data.</text>
</comment>
<feature type="chain" id="PRO_5004639545" evidence="1">
    <location>
        <begin position="23"/>
        <end position="98"/>
    </location>
</feature>
<keyword evidence="1" id="KW-0732">Signal</keyword>
<name>U3AMV5_9VIBR</name>
<protein>
    <submittedName>
        <fullName evidence="2">Uncharacterized protein</fullName>
    </submittedName>
</protein>
<keyword evidence="3" id="KW-1185">Reference proteome</keyword>
<evidence type="ECO:0000256" key="1">
    <source>
        <dbReference type="SAM" id="SignalP"/>
    </source>
</evidence>
<dbReference type="Proteomes" id="UP000016562">
    <property type="component" value="Unassembled WGS sequence"/>
</dbReference>
<evidence type="ECO:0000313" key="3">
    <source>
        <dbReference type="Proteomes" id="UP000016562"/>
    </source>
</evidence>
<reference evidence="2 3" key="1">
    <citation type="submission" date="2013-09" db="EMBL/GenBank/DDBJ databases">
        <title>Whole genome shotgun sequence of Vibrio ezurae NBRC 102218.</title>
        <authorList>
            <person name="Yoshida I."/>
            <person name="Hosoyama A."/>
            <person name="Numata M."/>
            <person name="Hashimoto M."/>
            <person name="Hosoyama Y."/>
            <person name="Tsuchikane K."/>
            <person name="Noguchi M."/>
            <person name="Hirakata S."/>
            <person name="Ichikawa N."/>
            <person name="Ohji S."/>
            <person name="Yamazoe A."/>
            <person name="Fujita N."/>
        </authorList>
    </citation>
    <scope>NUCLEOTIDE SEQUENCE [LARGE SCALE GENOMIC DNA]</scope>
    <source>
        <strain evidence="2 3">NBRC 102218</strain>
    </source>
</reference>
<proteinExistence type="predicted"/>
<feature type="signal peptide" evidence="1">
    <location>
        <begin position="1"/>
        <end position="22"/>
    </location>
</feature>
<evidence type="ECO:0000313" key="2">
    <source>
        <dbReference type="EMBL" id="GAD81246.1"/>
    </source>
</evidence>
<organism evidence="2 3">
    <name type="scientific">Vibrio ezurae NBRC 102218</name>
    <dbReference type="NCBI Taxonomy" id="1219080"/>
    <lineage>
        <taxon>Bacteria</taxon>
        <taxon>Pseudomonadati</taxon>
        <taxon>Pseudomonadota</taxon>
        <taxon>Gammaproteobacteria</taxon>
        <taxon>Vibrionales</taxon>
        <taxon>Vibrionaceae</taxon>
        <taxon>Vibrio</taxon>
    </lineage>
</organism>
<dbReference type="AlphaFoldDB" id="U3AMV5"/>
<dbReference type="EMBL" id="BATM01000053">
    <property type="protein sequence ID" value="GAD81246.1"/>
    <property type="molecule type" value="Genomic_DNA"/>
</dbReference>
<sequence length="98" mass="10855">MNAIISALFTVTLAMLSCHAHANTDLLRFEISATIKRISDDGYVVVQIGNIEEWVKPYGIDEEALNKLVLQEEKPEKAILSYDDIHGSVLTIPSIINS</sequence>
<gene>
    <name evidence="2" type="ORF">VEZ01S_53_00460</name>
</gene>
<accession>U3AMV5</accession>